<proteinExistence type="predicted"/>
<organism evidence="1 2">
    <name type="scientific">Lachnellula occidentalis</name>
    <dbReference type="NCBI Taxonomy" id="215460"/>
    <lineage>
        <taxon>Eukaryota</taxon>
        <taxon>Fungi</taxon>
        <taxon>Dikarya</taxon>
        <taxon>Ascomycota</taxon>
        <taxon>Pezizomycotina</taxon>
        <taxon>Leotiomycetes</taxon>
        <taxon>Helotiales</taxon>
        <taxon>Lachnaceae</taxon>
        <taxon>Lachnellula</taxon>
    </lineage>
</organism>
<protein>
    <submittedName>
        <fullName evidence="1">Uncharacterized protein</fullName>
    </submittedName>
</protein>
<sequence>MPTPLDQALNSKVRFPFQSSSHRLEFVGGLTPCTRKAFTGVVAAAAVWSIWGTDMFPKESDPTGDPTTWTREELRRFLAARSLYPNSKDTNEELLERVQANMRTPR</sequence>
<keyword evidence="2" id="KW-1185">Reference proteome</keyword>
<comment type="caution">
    <text evidence="1">The sequence shown here is derived from an EMBL/GenBank/DDBJ whole genome shotgun (WGS) entry which is preliminary data.</text>
</comment>
<evidence type="ECO:0000313" key="2">
    <source>
        <dbReference type="Proteomes" id="UP000443090"/>
    </source>
</evidence>
<dbReference type="AlphaFoldDB" id="A0A8H8UCW7"/>
<dbReference type="OrthoDB" id="5341873at2759"/>
<evidence type="ECO:0000313" key="1">
    <source>
        <dbReference type="EMBL" id="TVY43330.1"/>
    </source>
</evidence>
<dbReference type="EMBL" id="QGMI01000285">
    <property type="protein sequence ID" value="TVY43330.1"/>
    <property type="molecule type" value="Genomic_DNA"/>
</dbReference>
<name>A0A8H8UCW7_9HELO</name>
<dbReference type="Proteomes" id="UP000443090">
    <property type="component" value="Unassembled WGS sequence"/>
</dbReference>
<feature type="non-terminal residue" evidence="1">
    <location>
        <position position="1"/>
    </location>
</feature>
<accession>A0A8H8UCW7</accession>
<reference evidence="1 2" key="1">
    <citation type="submission" date="2018-05" db="EMBL/GenBank/DDBJ databases">
        <title>Genome sequencing and assembly of the regulated plant pathogen Lachnellula willkommii and related sister species for the development of diagnostic species identification markers.</title>
        <authorList>
            <person name="Giroux E."/>
            <person name="Bilodeau G."/>
        </authorList>
    </citation>
    <scope>NUCLEOTIDE SEQUENCE [LARGE SCALE GENOMIC DNA]</scope>
    <source>
        <strain evidence="1 2">CBS 160.35</strain>
    </source>
</reference>
<gene>
    <name evidence="1" type="ORF">LOCC1_G004695</name>
</gene>